<reference evidence="4" key="2">
    <citation type="submission" date="2021-01" db="EMBL/GenBank/DDBJ databases">
        <title>Complete Genome Sequence of Thermus thermophilus Strain HB5018, Isolated from Mine Onsen Hot Spring.</title>
        <authorList>
            <person name="Miyazaki K."/>
            <person name="Moriya T."/>
            <person name="Nemoto N."/>
            <person name="Oshima T."/>
            <person name="Yura K."/>
            <person name="Bessho Y."/>
        </authorList>
    </citation>
    <scope>NUCLEOTIDE SEQUENCE [LARGE SCALE GENOMIC DNA]</scope>
    <source>
        <strain evidence="4">HB5018</strain>
        <plasmid evidence="4">pHB5018b</plasmid>
        <plasmid evidence="4">pHB5018d</plasmid>
    </source>
</reference>
<protein>
    <submittedName>
        <fullName evidence="3">Uncharacterized protein</fullName>
    </submittedName>
</protein>
<geneLocation type="plasmid" evidence="3 4">
    <name>pHB5018d</name>
</geneLocation>
<dbReference type="Proteomes" id="UP000596099">
    <property type="component" value="Plasmid pHB5018b"/>
</dbReference>
<gene>
    <name evidence="2" type="ORF">TthHB5018_b22860</name>
    <name evidence="3" type="ORF">TthHB5018_d26400</name>
</gene>
<reference evidence="3" key="1">
    <citation type="journal article" date="2021" name="Microbiol. Resour. Announc.">
        <title>Complete Genome Sequence of Thermus thermophilus Strain HB5018, Isolated from Mine Hot Spring in Japan.</title>
        <authorList>
            <person name="Miyazaki K."/>
            <person name="Moriya T."/>
            <person name="Nemoto N."/>
            <person name="Oshima T."/>
            <person name="Yura K."/>
            <person name="Bessho Y."/>
        </authorList>
    </citation>
    <scope>NUCLEOTIDE SEQUENCE</scope>
    <source>
        <plasmid evidence="2">pHB5018b</plasmid>
        <plasmid evidence="3">pHB5018d</plasmid>
    </source>
</reference>
<dbReference type="Proteomes" id="UP000596099">
    <property type="component" value="Plasmid pHB5018d"/>
</dbReference>
<geneLocation type="plasmid" evidence="2 4">
    <name>pHB5018b</name>
</geneLocation>
<proteinExistence type="predicted"/>
<organism evidence="3 4">
    <name type="scientific">Thermus thermophilus</name>
    <dbReference type="NCBI Taxonomy" id="274"/>
    <lineage>
        <taxon>Bacteria</taxon>
        <taxon>Thermotogati</taxon>
        <taxon>Deinococcota</taxon>
        <taxon>Deinococci</taxon>
        <taxon>Thermales</taxon>
        <taxon>Thermaceae</taxon>
        <taxon>Thermus</taxon>
    </lineage>
</organism>
<evidence type="ECO:0000256" key="1">
    <source>
        <dbReference type="SAM" id="MobiDB-lite"/>
    </source>
</evidence>
<feature type="region of interest" description="Disordered" evidence="1">
    <location>
        <begin position="72"/>
        <end position="103"/>
    </location>
</feature>
<evidence type="ECO:0000313" key="4">
    <source>
        <dbReference type="Proteomes" id="UP000596099"/>
    </source>
</evidence>
<dbReference type="AlphaFoldDB" id="A0A7R7THI4"/>
<dbReference type="EMBL" id="AP024271">
    <property type="protein sequence ID" value="BCP67352.1"/>
    <property type="molecule type" value="Genomic_DNA"/>
</dbReference>
<sequence>MLLGAGEEITPLWTPPPPGNYRARVFAASVDLTQLYRPGQAAQLDPQFNISSAWSQQTVQVQSVGTLRVVPAPDTAPVLPPEPDVVGGHPSRAKGSGTGSQVP</sequence>
<dbReference type="EMBL" id="AP024273">
    <property type="protein sequence ID" value="BCP67706.1"/>
    <property type="molecule type" value="Genomic_DNA"/>
</dbReference>
<keyword evidence="3" id="KW-0614">Plasmid</keyword>
<name>A0A7R7THI4_THETH</name>
<evidence type="ECO:0000313" key="2">
    <source>
        <dbReference type="EMBL" id="BCP67352.1"/>
    </source>
</evidence>
<accession>A0A7R7THI4</accession>
<evidence type="ECO:0000313" key="3">
    <source>
        <dbReference type="EMBL" id="BCP67706.1"/>
    </source>
</evidence>